<dbReference type="AlphaFoldDB" id="A0AA43QRF1"/>
<proteinExistence type="predicted"/>
<dbReference type="EMBL" id="JAPUFD010000014">
    <property type="protein sequence ID" value="MDI1491215.1"/>
    <property type="molecule type" value="Genomic_DNA"/>
</dbReference>
<evidence type="ECO:0000313" key="1">
    <source>
        <dbReference type="EMBL" id="MDI1491215.1"/>
    </source>
</evidence>
<name>A0AA43QRF1_9LECA</name>
<keyword evidence="2" id="KW-1185">Reference proteome</keyword>
<protein>
    <submittedName>
        <fullName evidence="1">Uncharacterized protein</fullName>
    </submittedName>
</protein>
<organism evidence="1 2">
    <name type="scientific">Ramalina farinacea</name>
    <dbReference type="NCBI Taxonomy" id="258253"/>
    <lineage>
        <taxon>Eukaryota</taxon>
        <taxon>Fungi</taxon>
        <taxon>Dikarya</taxon>
        <taxon>Ascomycota</taxon>
        <taxon>Pezizomycotina</taxon>
        <taxon>Lecanoromycetes</taxon>
        <taxon>OSLEUM clade</taxon>
        <taxon>Lecanoromycetidae</taxon>
        <taxon>Lecanorales</taxon>
        <taxon>Lecanorineae</taxon>
        <taxon>Ramalinaceae</taxon>
        <taxon>Ramalina</taxon>
    </lineage>
</organism>
<evidence type="ECO:0000313" key="2">
    <source>
        <dbReference type="Proteomes" id="UP001161017"/>
    </source>
</evidence>
<accession>A0AA43QRF1</accession>
<gene>
    <name evidence="1" type="ORF">OHK93_002422</name>
</gene>
<reference evidence="1" key="1">
    <citation type="journal article" date="2023" name="Genome Biol. Evol.">
        <title>First Whole Genome Sequence and Flow Cytometry Genome Size Data for the Lichen-Forming Fungus Ramalina farinacea (Ascomycota).</title>
        <authorList>
            <person name="Llewellyn T."/>
            <person name="Mian S."/>
            <person name="Hill R."/>
            <person name="Leitch I.J."/>
            <person name="Gaya E."/>
        </authorList>
    </citation>
    <scope>NUCLEOTIDE SEQUENCE</scope>
    <source>
        <strain evidence="1">LIQ254RAFAR</strain>
    </source>
</reference>
<comment type="caution">
    <text evidence="1">The sequence shown here is derived from an EMBL/GenBank/DDBJ whole genome shotgun (WGS) entry which is preliminary data.</text>
</comment>
<dbReference type="Proteomes" id="UP001161017">
    <property type="component" value="Unassembled WGS sequence"/>
</dbReference>
<sequence length="109" mass="12341">MVVADVEVTFTYLLDIVDTFDLPTYTHPFPRRCCRNPAIFPRTPEPPHGHLIPKDLDLANDIYQAIAVVGGQHADELEKKSGKKCEVCKKPRSKITQMVSKDLNHKSRV</sequence>